<dbReference type="EMBL" id="SRLO01001591">
    <property type="protein sequence ID" value="TNN36638.1"/>
    <property type="molecule type" value="Genomic_DNA"/>
</dbReference>
<feature type="compositionally biased region" description="Basic and acidic residues" evidence="2">
    <location>
        <begin position="784"/>
        <end position="824"/>
    </location>
</feature>
<feature type="compositionally biased region" description="Basic and acidic residues" evidence="2">
    <location>
        <begin position="872"/>
        <end position="890"/>
    </location>
</feature>
<name>A0A4Z2F6B6_9TELE</name>
<feature type="region of interest" description="Disordered" evidence="2">
    <location>
        <begin position="82"/>
        <end position="120"/>
    </location>
</feature>
<dbReference type="OrthoDB" id="6103632at2759"/>
<feature type="compositionally biased region" description="Pro residues" evidence="2">
    <location>
        <begin position="927"/>
        <end position="939"/>
    </location>
</feature>
<dbReference type="PANTHER" id="PTHR16181:SF29">
    <property type="entry name" value="PROTEIN FAM83A-RELATED"/>
    <property type="match status" value="1"/>
</dbReference>
<feature type="compositionally biased region" description="Basic and acidic residues" evidence="2">
    <location>
        <begin position="897"/>
        <end position="906"/>
    </location>
</feature>
<evidence type="ECO:0000313" key="4">
    <source>
        <dbReference type="EMBL" id="TNN36638.1"/>
    </source>
</evidence>
<sequence>MSSRLDKNLITVITGQAVEAFDRLFCVLYATSSSVDLRPVATEPEPELEPLPAPVPAAAPSAAMARKLYSPKYAMLALSSPVRTADPVEPPSPENSKKDTKKGRRKAAPVQEDPPVHPGVTDLEKVCMMSYLPTWPEPDPPKDVIGFINIRDNRKPNQVHQRSEMFETSQAIRFSSPFSAAKETLPEVATLRQVAAKQGNAEPVKSGEKEATGREPPDSDTTGTTVPQKAEAARTDMPRDSREMTPSARPPTANKAPSSSSASVGSFSENGPVSSSKNGPVGASSPSPSSSVPPLASFSTTPNPPLASSSVCPSSSPPPPPIPKPRTVQLVMKDGVVRKPETSAGVRERSVPGTARKDADSVSGIGGDTQRKQSATSAETMASKEADGRRERADRNKAESDVTITEAPKAASVNIQEMIHANVEPETLTSTDCKSTSQTERVAKAPGRDLYGGEPNESRGSVSECKARAPQRISFSESTPKEAHAVEIVDSVKAPSFTPNPAFQEQIPKAEASMHTPERPRRLNLFDTQAPDSRSPTPDGFLPRTPTPDSRTHTPELSQNIHLFDSQVPNFRSVLPRSPTLDSRSPTPDLRTHTPESPRRLHLGDPPSGSPTGDGVLPRSPTLDSRSPTPDLRSPTPDSRTHTPERPRRLNLFDTQLPDFRSSTPDGFLPRTPTPDSRTHTPDSRTHTPDLRSPDVQTPSSDGYISARTDSALSTNSEEFYECSNSVFHEPVFEAHVGFARTNAPNATSVARGTPDRSTFRSETESWSSLRIAADESVVNGGGEEDRGSVAERDYQEAERRGSEDAKRRADHFRRGEDSTWREEENIDGQAPKRKKVPNQSGAEKPVDAGATPGESTNERAGPKRLSTGDLLSRKSSSERKRGDKAEERAALGPSGAERRDSDGQKLSHALPRTPLGQRRGGEAASPPGPPRPPRPASPARPRLGGGRQPTRTESPPSPRARSRPPASKPDEVAHGRRSPAPRQPPAAKVTARGGAEASRSPAAAAQETHWQEGEGKAPFSFTFSRLYSLKGLRDKVSRLPSQGKGGGANSQRKSTS</sequence>
<feature type="compositionally biased region" description="Basic and acidic residues" evidence="2">
    <location>
        <begin position="639"/>
        <end position="648"/>
    </location>
</feature>
<feature type="compositionally biased region" description="Basic and acidic residues" evidence="2">
    <location>
        <begin position="590"/>
        <end position="603"/>
    </location>
</feature>
<accession>A0A4Z2F6B6</accession>
<evidence type="ECO:0000313" key="5">
    <source>
        <dbReference type="Proteomes" id="UP000314294"/>
    </source>
</evidence>
<evidence type="ECO:0000256" key="1">
    <source>
        <dbReference type="ARBA" id="ARBA00006937"/>
    </source>
</evidence>
<feature type="compositionally biased region" description="Basic and acidic residues" evidence="2">
    <location>
        <begin position="382"/>
        <end position="400"/>
    </location>
</feature>
<feature type="compositionally biased region" description="Basic and acidic residues" evidence="2">
    <location>
        <begin position="205"/>
        <end position="217"/>
    </location>
</feature>
<dbReference type="InterPro" id="IPR012461">
    <property type="entry name" value="SACK1"/>
</dbReference>
<feature type="region of interest" description="Disordered" evidence="2">
    <location>
        <begin position="1036"/>
        <end position="1057"/>
    </location>
</feature>
<reference evidence="4 5" key="1">
    <citation type="submission" date="2019-03" db="EMBL/GenBank/DDBJ databases">
        <title>First draft genome of Liparis tanakae, snailfish: a comprehensive survey of snailfish specific genes.</title>
        <authorList>
            <person name="Kim W."/>
            <person name="Song I."/>
            <person name="Jeong J.-H."/>
            <person name="Kim D."/>
            <person name="Kim S."/>
            <person name="Ryu S."/>
            <person name="Song J.Y."/>
            <person name="Lee S.K."/>
        </authorList>
    </citation>
    <scope>NUCLEOTIDE SEQUENCE [LARGE SCALE GENOMIC DNA]</scope>
    <source>
        <tissue evidence="4">Muscle</tissue>
    </source>
</reference>
<organism evidence="4 5">
    <name type="scientific">Liparis tanakae</name>
    <name type="common">Tanaka's snailfish</name>
    <dbReference type="NCBI Taxonomy" id="230148"/>
    <lineage>
        <taxon>Eukaryota</taxon>
        <taxon>Metazoa</taxon>
        <taxon>Chordata</taxon>
        <taxon>Craniata</taxon>
        <taxon>Vertebrata</taxon>
        <taxon>Euteleostomi</taxon>
        <taxon>Actinopterygii</taxon>
        <taxon>Neopterygii</taxon>
        <taxon>Teleostei</taxon>
        <taxon>Neoteleostei</taxon>
        <taxon>Acanthomorphata</taxon>
        <taxon>Eupercaria</taxon>
        <taxon>Perciformes</taxon>
        <taxon>Cottioidei</taxon>
        <taxon>Cottales</taxon>
        <taxon>Liparidae</taxon>
        <taxon>Liparis</taxon>
    </lineage>
</organism>
<feature type="compositionally biased region" description="Low complexity" evidence="2">
    <location>
        <begin position="604"/>
        <end position="615"/>
    </location>
</feature>
<dbReference type="InterPro" id="IPR050944">
    <property type="entry name" value="FAM83"/>
</dbReference>
<feature type="compositionally biased region" description="Polar residues" evidence="2">
    <location>
        <begin position="269"/>
        <end position="278"/>
    </location>
</feature>
<feature type="domain" description="Scaffolding anchor of CK1" evidence="3">
    <location>
        <begin position="2"/>
        <end position="33"/>
    </location>
</feature>
<feature type="compositionally biased region" description="Basic and acidic residues" evidence="2">
    <location>
        <begin position="231"/>
        <end position="243"/>
    </location>
</feature>
<dbReference type="GO" id="GO:0019901">
    <property type="term" value="F:protein kinase binding"/>
    <property type="evidence" value="ECO:0007669"/>
    <property type="project" value="TreeGrafter"/>
</dbReference>
<evidence type="ECO:0000259" key="3">
    <source>
        <dbReference type="Pfam" id="PF07894"/>
    </source>
</evidence>
<feature type="compositionally biased region" description="Basic and acidic residues" evidence="2">
    <location>
        <begin position="677"/>
        <end position="693"/>
    </location>
</feature>
<feature type="compositionally biased region" description="Polar residues" evidence="2">
    <location>
        <begin position="526"/>
        <end position="536"/>
    </location>
</feature>
<dbReference type="GO" id="GO:0007165">
    <property type="term" value="P:signal transduction"/>
    <property type="evidence" value="ECO:0007669"/>
    <property type="project" value="TreeGrafter"/>
</dbReference>
<dbReference type="PANTHER" id="PTHR16181">
    <property type="entry name" value="PROTEIN FAM83A-RELATED"/>
    <property type="match status" value="1"/>
</dbReference>
<feature type="region of interest" description="Disordered" evidence="2">
    <location>
        <begin position="195"/>
        <end position="409"/>
    </location>
</feature>
<evidence type="ECO:0000256" key="2">
    <source>
        <dbReference type="SAM" id="MobiDB-lite"/>
    </source>
</evidence>
<dbReference type="Proteomes" id="UP000314294">
    <property type="component" value="Unassembled WGS sequence"/>
</dbReference>
<feature type="compositionally biased region" description="Low complexity" evidence="2">
    <location>
        <begin position="258"/>
        <end position="268"/>
    </location>
</feature>
<dbReference type="AlphaFoldDB" id="A0A4Z2F6B6"/>
<feature type="compositionally biased region" description="Polar residues" evidence="2">
    <location>
        <begin position="427"/>
        <end position="440"/>
    </location>
</feature>
<feature type="compositionally biased region" description="Polar residues" evidence="2">
    <location>
        <begin position="695"/>
        <end position="706"/>
    </location>
</feature>
<feature type="compositionally biased region" description="Pro residues" evidence="2">
    <location>
        <begin position="315"/>
        <end position="324"/>
    </location>
</feature>
<feature type="compositionally biased region" description="Low complexity" evidence="2">
    <location>
        <begin position="986"/>
        <end position="1006"/>
    </location>
</feature>
<comment type="caution">
    <text evidence="4">The sequence shown here is derived from an EMBL/GenBank/DDBJ whole genome shotgun (WGS) entry which is preliminary data.</text>
</comment>
<proteinExistence type="inferred from homology"/>
<protein>
    <submittedName>
        <fullName evidence="4">Protein FAM83G</fullName>
    </submittedName>
</protein>
<dbReference type="Pfam" id="PF07894">
    <property type="entry name" value="SACK1"/>
    <property type="match status" value="1"/>
</dbReference>
<gene>
    <name evidence="4" type="primary">Fam83g_0</name>
    <name evidence="4" type="ORF">EYF80_053197</name>
</gene>
<keyword evidence="5" id="KW-1185">Reference proteome</keyword>
<comment type="similarity">
    <text evidence="1">Belongs to the FAM83 family.</text>
</comment>
<feature type="compositionally biased region" description="Low complexity" evidence="2">
    <location>
        <begin position="279"/>
        <end position="299"/>
    </location>
</feature>
<feature type="region of interest" description="Disordered" evidence="2">
    <location>
        <begin position="774"/>
        <end position="1020"/>
    </location>
</feature>
<feature type="region of interest" description="Disordered" evidence="2">
    <location>
        <begin position="422"/>
        <end position="706"/>
    </location>
</feature>
<feature type="compositionally biased region" description="Basic and acidic residues" evidence="2">
    <location>
        <begin position="335"/>
        <end position="360"/>
    </location>
</feature>